<sequence>MDQVPSMDQKNLADDDDAVCPVISSVNQITGLQKLCALPTESLKNRSVSHSKSNSGLGPLGDSLRCHGDKADLPDQYRTIKYSDGLHNVDRPVNLDLFDVFSAPESDRQIVGSSKENPQICDALPSLMTYVAISNSRAIPTLNDLLFGPRPAILEDRKHITGTGDPLLRTESLLMTQTGSLGIWEGVVSRNLMQIFSGMMFLRLGVTFGQAGIALGTLIISSCAMITITTALSLSAIATNGAPHPGGAYYMISRSLGPKFGGAIGTLMVLSHAADTSIFIVAFSEALLMHLHSYYPGLTLSSSGWDVQIIGYVTLVVLIVVITVGVEMVSKAYTSFLLLMVLCLASIYLGAFLTPPKVDVGFVGASSKLFWNNFGPDLTSGTSVMSITILFFPAMTGFTAATTVYAELKNPERSYPLGMLISIIISSSVYIISGWILGSSCVRQVDGKEGLIFRNTIMVDASLWSPLVYFGIYASTLTSALGSLVSGPRILLAICRDQLFPFMNRFLNSLPYVGTSGKQVKAPINAVANTNASPNPTINQCIFLFCFAPILGILLGSVNSAARLSSGSNLLLFMLINYAVFATALSASPGWRPTFKYINKWVSLFGFFQCAFTMVFVNPYASLTSILLGLALYKYIAKVTKKTKSNWGSAGDAVAFAAVIRSLENLKHASQSSKAYRPNILVLCGSPGEYVELIRVASLIRTGRGLMTFAYIVVEPALGNDQVDNLKLLSNFSSFRENLQDYLNSLHVKGFATSVASRTLTEGVRSLIMTSGLTPHLITNVVCLGFKNNWNVCPSSSNVSLDEYVYILRTIFSLNSGIAIIRNPENFHIDRIESRFIDVWWLFDDGGLTILIAYLLTKSPKLRRQHITLRVMTVVTSRSGREAAKMVGLVRKLRIPAEVIPLEVSLDIRGDFQPSELMRERFATLSEYLPLDKLTLKILHLSDLVRASSSASLFSVVTVPVPNISYSSVRYMAWLDCLSCSKATTFLLRGNQTNVLSTEL</sequence>
<feature type="domain" description="SLC12A transporter C-terminal" evidence="9">
    <location>
        <begin position="924"/>
        <end position="997"/>
    </location>
</feature>
<dbReference type="GO" id="GO:0055075">
    <property type="term" value="P:potassium ion homeostasis"/>
    <property type="evidence" value="ECO:0007669"/>
    <property type="project" value="TreeGrafter"/>
</dbReference>
<evidence type="ECO:0000256" key="1">
    <source>
        <dbReference type="ARBA" id="ARBA00004141"/>
    </source>
</evidence>
<dbReference type="EMBL" id="HACM01001659">
    <property type="protein sequence ID" value="CRZ02101.1"/>
    <property type="molecule type" value="Transcribed_RNA"/>
</dbReference>
<comment type="similarity">
    <text evidence="2">Belongs to the SLC12A transporter family.</text>
</comment>
<dbReference type="AlphaFoldDB" id="A0A0H5QL68"/>
<dbReference type="Pfam" id="PF03522">
    <property type="entry name" value="SLC12"/>
    <property type="match status" value="3"/>
</dbReference>
<dbReference type="PANTHER" id="PTHR11827">
    <property type="entry name" value="SOLUTE CARRIER FAMILY 12, CATION COTRANSPORTERS"/>
    <property type="match status" value="1"/>
</dbReference>
<keyword evidence="6 7" id="KW-0472">Membrane</keyword>
<dbReference type="PANTHER" id="PTHR11827:SF103">
    <property type="entry name" value="SODIUM CHLORIDE COTRANSPORTER 69, ISOFORM E"/>
    <property type="match status" value="1"/>
</dbReference>
<reference evidence="10" key="1">
    <citation type="submission" date="2015-04" db="EMBL/GenBank/DDBJ databases">
        <title>The genome sequence of the plant pathogenic Rhizarian Plasmodiophora brassicae reveals insights in its biotrophic life cycle and the origin of chitin synthesis.</title>
        <authorList>
            <person name="Schwelm A."/>
            <person name="Fogelqvist J."/>
            <person name="Knaust A."/>
            <person name="Julke S."/>
            <person name="Lilja T."/>
            <person name="Dhandapani V."/>
            <person name="Bonilla-Rosso G."/>
            <person name="Karlsson M."/>
            <person name="Shevchenko A."/>
            <person name="Choi S.R."/>
            <person name="Kim H.G."/>
            <person name="Park J.Y."/>
            <person name="Lim Y.P."/>
            <person name="Ludwig-Muller J."/>
            <person name="Dixelius C."/>
        </authorList>
    </citation>
    <scope>NUCLEOTIDE SEQUENCE</scope>
    <source>
        <tissue evidence="10">Potato root galls</tissue>
    </source>
</reference>
<feature type="transmembrane region" description="Helical" evidence="7">
    <location>
        <begin position="611"/>
        <end position="633"/>
    </location>
</feature>
<feature type="domain" description="Amino acid permease/ SLC12A" evidence="8">
    <location>
        <begin position="186"/>
        <end position="657"/>
    </location>
</feature>
<dbReference type="GO" id="GO:0016020">
    <property type="term" value="C:membrane"/>
    <property type="evidence" value="ECO:0007669"/>
    <property type="project" value="UniProtKB-SubCell"/>
</dbReference>
<evidence type="ECO:0000256" key="4">
    <source>
        <dbReference type="ARBA" id="ARBA00022692"/>
    </source>
</evidence>
<dbReference type="InterPro" id="IPR004842">
    <property type="entry name" value="SLC12A_fam"/>
</dbReference>
<dbReference type="Pfam" id="PF00324">
    <property type="entry name" value="AA_permease"/>
    <property type="match status" value="1"/>
</dbReference>
<dbReference type="GO" id="GO:0055064">
    <property type="term" value="P:chloride ion homeostasis"/>
    <property type="evidence" value="ECO:0007669"/>
    <property type="project" value="TreeGrafter"/>
</dbReference>
<feature type="transmembrane region" description="Helical" evidence="7">
    <location>
        <begin position="417"/>
        <end position="437"/>
    </location>
</feature>
<evidence type="ECO:0000256" key="6">
    <source>
        <dbReference type="ARBA" id="ARBA00023136"/>
    </source>
</evidence>
<dbReference type="InterPro" id="IPR018491">
    <property type="entry name" value="SLC12_C"/>
</dbReference>
<evidence type="ECO:0000256" key="2">
    <source>
        <dbReference type="ARBA" id="ARBA00010593"/>
    </source>
</evidence>
<feature type="transmembrane region" description="Helical" evidence="7">
    <location>
        <begin position="537"/>
        <end position="558"/>
    </location>
</feature>
<dbReference type="GO" id="GO:0006884">
    <property type="term" value="P:cell volume homeostasis"/>
    <property type="evidence" value="ECO:0007669"/>
    <property type="project" value="TreeGrafter"/>
</dbReference>
<name>A0A0H5QL68_9EUKA</name>
<evidence type="ECO:0000256" key="7">
    <source>
        <dbReference type="SAM" id="Phobius"/>
    </source>
</evidence>
<feature type="transmembrane region" description="Helical" evidence="7">
    <location>
        <begin position="307"/>
        <end position="326"/>
    </location>
</feature>
<feature type="transmembrane region" description="Helical" evidence="7">
    <location>
        <begin position="570"/>
        <end position="591"/>
    </location>
</feature>
<accession>A0A0H5QL68</accession>
<comment type="subcellular location">
    <subcellularLocation>
        <location evidence="1">Membrane</location>
        <topology evidence="1">Multi-pass membrane protein</topology>
    </subcellularLocation>
</comment>
<dbReference type="GO" id="GO:0055078">
    <property type="term" value="P:sodium ion homeostasis"/>
    <property type="evidence" value="ECO:0007669"/>
    <property type="project" value="TreeGrafter"/>
</dbReference>
<proteinExistence type="inferred from homology"/>
<organism evidence="10">
    <name type="scientific">Spongospora subterranea</name>
    <dbReference type="NCBI Taxonomy" id="70186"/>
    <lineage>
        <taxon>Eukaryota</taxon>
        <taxon>Sar</taxon>
        <taxon>Rhizaria</taxon>
        <taxon>Endomyxa</taxon>
        <taxon>Phytomyxea</taxon>
        <taxon>Plasmodiophorida</taxon>
        <taxon>Plasmodiophoridae</taxon>
        <taxon>Spongospora</taxon>
    </lineage>
</organism>
<keyword evidence="5 7" id="KW-1133">Transmembrane helix</keyword>
<dbReference type="GO" id="GO:0008511">
    <property type="term" value="F:sodium:potassium:chloride symporter activity"/>
    <property type="evidence" value="ECO:0007669"/>
    <property type="project" value="TreeGrafter"/>
</dbReference>
<evidence type="ECO:0000313" key="10">
    <source>
        <dbReference type="EMBL" id="CRZ02101.1"/>
    </source>
</evidence>
<feature type="transmembrane region" description="Helical" evidence="7">
    <location>
        <begin position="200"/>
        <end position="228"/>
    </location>
</feature>
<feature type="transmembrane region" description="Helical" evidence="7">
    <location>
        <begin position="384"/>
        <end position="405"/>
    </location>
</feature>
<dbReference type="FunFam" id="1.20.1740.10:FF:000013">
    <property type="entry name" value="Solute carrier family 12 member"/>
    <property type="match status" value="1"/>
</dbReference>
<feature type="transmembrane region" description="Helical" evidence="7">
    <location>
        <begin position="333"/>
        <end position="353"/>
    </location>
</feature>
<feature type="domain" description="SLC12A transporter C-terminal" evidence="9">
    <location>
        <begin position="693"/>
        <end position="831"/>
    </location>
</feature>
<dbReference type="InterPro" id="IPR004841">
    <property type="entry name" value="AA-permease/SLC12A_dom"/>
</dbReference>
<keyword evidence="4 7" id="KW-0812">Transmembrane</keyword>
<feature type="domain" description="SLC12A transporter C-terminal" evidence="9">
    <location>
        <begin position="832"/>
        <end position="898"/>
    </location>
</feature>
<evidence type="ECO:0000256" key="3">
    <source>
        <dbReference type="ARBA" id="ARBA00022448"/>
    </source>
</evidence>
<dbReference type="Gene3D" id="1.20.1740.10">
    <property type="entry name" value="Amino acid/polyamine transporter I"/>
    <property type="match status" value="1"/>
</dbReference>
<dbReference type="GO" id="GO:1990573">
    <property type="term" value="P:potassium ion import across plasma membrane"/>
    <property type="evidence" value="ECO:0007669"/>
    <property type="project" value="TreeGrafter"/>
</dbReference>
<protein>
    <recommendedName>
        <fullName evidence="11">Amino acid permease/ SLC12A domain-containing protein</fullName>
    </recommendedName>
</protein>
<keyword evidence="3" id="KW-0813">Transport</keyword>
<evidence type="ECO:0000259" key="8">
    <source>
        <dbReference type="Pfam" id="PF00324"/>
    </source>
</evidence>
<evidence type="ECO:0000256" key="5">
    <source>
        <dbReference type="ARBA" id="ARBA00022989"/>
    </source>
</evidence>
<evidence type="ECO:0000259" key="9">
    <source>
        <dbReference type="Pfam" id="PF03522"/>
    </source>
</evidence>
<evidence type="ECO:0008006" key="11">
    <source>
        <dbReference type="Google" id="ProtNLM"/>
    </source>
</evidence>